<organism evidence="7 8">
    <name type="scientific">Microbulbifer aggregans</name>
    <dbReference type="NCBI Taxonomy" id="1769779"/>
    <lineage>
        <taxon>Bacteria</taxon>
        <taxon>Pseudomonadati</taxon>
        <taxon>Pseudomonadota</taxon>
        <taxon>Gammaproteobacteria</taxon>
        <taxon>Cellvibrionales</taxon>
        <taxon>Microbulbiferaceae</taxon>
        <taxon>Microbulbifer</taxon>
    </lineage>
</organism>
<evidence type="ECO:0000259" key="6">
    <source>
        <dbReference type="Pfam" id="PF04357"/>
    </source>
</evidence>
<evidence type="ECO:0000313" key="8">
    <source>
        <dbReference type="Proteomes" id="UP000095672"/>
    </source>
</evidence>
<keyword evidence="8" id="KW-1185">Reference proteome</keyword>
<gene>
    <name evidence="7" type="ORF">AUP74_02091</name>
</gene>
<dbReference type="KEGG" id="micc:AUP74_02091"/>
<evidence type="ECO:0000256" key="4">
    <source>
        <dbReference type="ARBA" id="ARBA00023136"/>
    </source>
</evidence>
<dbReference type="PANTHER" id="PTHR36985">
    <property type="entry name" value="TRANSLOCATION AND ASSEMBLY MODULE SUBUNIT TAMB"/>
    <property type="match status" value="1"/>
</dbReference>
<dbReference type="GO" id="GO:0005886">
    <property type="term" value="C:plasma membrane"/>
    <property type="evidence" value="ECO:0007669"/>
    <property type="project" value="InterPro"/>
</dbReference>
<dbReference type="PANTHER" id="PTHR36985:SF1">
    <property type="entry name" value="TRANSLOCATION AND ASSEMBLY MODULE SUBUNIT TAMB"/>
    <property type="match status" value="1"/>
</dbReference>
<evidence type="ECO:0000256" key="5">
    <source>
        <dbReference type="SAM" id="Phobius"/>
    </source>
</evidence>
<proteinExistence type="predicted"/>
<dbReference type="STRING" id="1769779.AUP74_02091"/>
<dbReference type="Pfam" id="PF04357">
    <property type="entry name" value="TamB"/>
    <property type="match status" value="2"/>
</dbReference>
<feature type="domain" description="Translocation and assembly module TamB C-terminal" evidence="6">
    <location>
        <begin position="761"/>
        <end position="952"/>
    </location>
</feature>
<keyword evidence="2 5" id="KW-0812">Transmembrane</keyword>
<evidence type="ECO:0000256" key="1">
    <source>
        <dbReference type="ARBA" id="ARBA00004167"/>
    </source>
</evidence>
<protein>
    <recommendedName>
        <fullName evidence="6">Translocation and assembly module TamB C-terminal domain-containing protein</fullName>
    </recommendedName>
</protein>
<dbReference type="InterPro" id="IPR007452">
    <property type="entry name" value="TamB_C"/>
</dbReference>
<keyword evidence="3 5" id="KW-1133">Transmembrane helix</keyword>
<dbReference type="OrthoDB" id="7784409at2"/>
<dbReference type="RefSeq" id="WP_069947506.1">
    <property type="nucleotide sequence ID" value="NZ_CP014143.1"/>
</dbReference>
<comment type="subcellular location">
    <subcellularLocation>
        <location evidence="1">Membrane</location>
        <topology evidence="1">Single-pass membrane protein</topology>
    </subcellularLocation>
</comment>
<feature type="domain" description="Translocation and assembly module TamB C-terminal" evidence="6">
    <location>
        <begin position="977"/>
        <end position="1324"/>
    </location>
</feature>
<dbReference type="PATRIC" id="fig|1769779.3.peg.2095"/>
<dbReference type="GO" id="GO:0009306">
    <property type="term" value="P:protein secretion"/>
    <property type="evidence" value="ECO:0007669"/>
    <property type="project" value="InterPro"/>
</dbReference>
<dbReference type="Proteomes" id="UP000095672">
    <property type="component" value="Chromosome"/>
</dbReference>
<reference evidence="8" key="1">
    <citation type="submission" date="2016-01" db="EMBL/GenBank/DDBJ databases">
        <title>Complete genome sequence of Microbulbifer sp. CCB-MM1, a halophile isolated from Matang Mangrove Forest, Perak.</title>
        <authorList>
            <person name="Moh T.H."/>
            <person name="Dinesh B."/>
            <person name="Lau N.-S."/>
            <person name="Go F."/>
            <person name="Alexander Chong S.-C."/>
        </authorList>
    </citation>
    <scope>NUCLEOTIDE SEQUENCE [LARGE SCALE GENOMIC DNA]</scope>
    <source>
        <strain evidence="8">CCB-MM1</strain>
    </source>
</reference>
<dbReference type="EMBL" id="CP014143">
    <property type="protein sequence ID" value="AOS97515.1"/>
    <property type="molecule type" value="Genomic_DNA"/>
</dbReference>
<evidence type="ECO:0000256" key="2">
    <source>
        <dbReference type="ARBA" id="ARBA00022692"/>
    </source>
</evidence>
<keyword evidence="4 5" id="KW-0472">Membrane</keyword>
<sequence length="1324" mass="142927">MWQSLRSLLSGYLKSLGVLLRSLWQGLSGRGSLVFSLFFVVLLAVLFLLGTEPGRIALTRMALMTAEEVVEGLDIETGALSSPALGSWEFERLRVDFEQENLTQAENLAVAVDLTALIRGRIDIAHVRADTLRLDNDTLTRLLETLVSEDQPPQTSEPLSLPTVRISELHIGRLHVLDERLQELPVFSVDGSASLKWPDTPGGLNLQVYEVDGSQLRLDLSASERESGAVTVELDLSEDARGFLGRLLQLPEAQALDAEAKFDLREQDSGKWQVEIGTLSLPLVEHRFALNGALNLTLSPWQVDSSGLTLEVDETRHSISGSVGDGGVDAELQLRKLPLSISRPWQDVLQGGWLSADLSVRGPLALPEVSGVIDLSTHFRQRPLRLQGRLETEEKVLTVHSANLEYADAALEASGQVDLGRETIDLEGLLAGMTVAELNELATAFTETAPLPPQLSGDVERLKVKATGPWSNPAFTAELQANPAYEAFTARLSAAVEGDLKSVKVSQLKLEGEGLSLGATGVVDIDGQTLNMKLQVAAQEFSPSEALGLSATEGLVITLDSSAVVSGPWKNLRITSDLTSSGRYRQYRYRLEGAAAGDLDKIELDRMRLELYAGEPTLAEPLSLRGPQSLILRDDEPIKGGYPPEAVAGLAAESEQLGRAGSAWLEVDGIVEPRKARADLTVSGRNIPVSLAQLAGVELPPSLEGEVSLDGELTGPFARPEGTLNLLAVGLFRREPWHLQGTIAYASGALQLSAVELVWAAENQLSAEGSIDSKTLQLDLRGRGRLADLPVDLPADIRENGSIELWATASGSPDNPELAGELVINSQRAENVRGGGEPLGLSLQWQTRGDNLELSLGASHGERQAAEADAVLEVTPLLKQLTTPRAEGEPAPPLPLRLESRGTADLSVVAAFIDPDIHALRGQLNFSLDADGTLAEPELEGGIELQDGSYEHRPTNTRLRRIDFLARLTPERWVIERARAEDGERGSINLGGEVRFAAESAPELDFRLRAEKAQLLNTPAVRGAISGNLALTGTTEASLLEGSLTLRPLTVQIEQMIGSSVPEIDVVEVEVDGPPVEKSRPFLDSIALAVQVVLDQQSYVRGLGLDSELVGTVAVEGTAAKPRAAGALRIVRGNFDLLGKRFELQEGQIQFENNVAAVYVKGRHQYTDGEIIAEISGSGDDIDITFSSTPAAAQDEIFAQLLFGKQLADISPLQAVRLVSVVRTLQGGGAAAFDPVAKTRELLGVDTLDVQSEETDEGDQYALSLGKYITNRIYIELQRSTDPLNPWEAKMQIELRRNLNLQFKSADESESGAGSVELQWKRDY</sequence>
<feature type="transmembrane region" description="Helical" evidence="5">
    <location>
        <begin position="31"/>
        <end position="50"/>
    </location>
</feature>
<evidence type="ECO:0000313" key="7">
    <source>
        <dbReference type="EMBL" id="AOS97515.1"/>
    </source>
</evidence>
<accession>A0A1C9W8S9</accession>
<evidence type="ECO:0000256" key="3">
    <source>
        <dbReference type="ARBA" id="ARBA00022989"/>
    </source>
</evidence>
<name>A0A1C9W8S9_9GAMM</name>